<evidence type="ECO:0000313" key="1">
    <source>
        <dbReference type="EMBL" id="CAB4011259.1"/>
    </source>
</evidence>
<gene>
    <name evidence="1" type="ORF">PACLA_8A018212</name>
</gene>
<dbReference type="AlphaFoldDB" id="A0A6S7I2Y5"/>
<evidence type="ECO:0000313" key="2">
    <source>
        <dbReference type="Proteomes" id="UP001152795"/>
    </source>
</evidence>
<dbReference type="EMBL" id="CACRXK020007088">
    <property type="protein sequence ID" value="CAB4011259.1"/>
    <property type="molecule type" value="Genomic_DNA"/>
</dbReference>
<keyword evidence="2" id="KW-1185">Reference proteome</keyword>
<dbReference type="Proteomes" id="UP001152795">
    <property type="component" value="Unassembled WGS sequence"/>
</dbReference>
<proteinExistence type="predicted"/>
<feature type="non-terminal residue" evidence="1">
    <location>
        <position position="77"/>
    </location>
</feature>
<protein>
    <submittedName>
        <fullName evidence="1">Uncharacterized protein</fullName>
    </submittedName>
</protein>
<comment type="caution">
    <text evidence="1">The sequence shown here is derived from an EMBL/GenBank/DDBJ whole genome shotgun (WGS) entry which is preliminary data.</text>
</comment>
<dbReference type="OrthoDB" id="5988108at2759"/>
<sequence>MVESIQYRKVSSSFQSTLRQDVNKIKSSEKVVAFADKTRNLYEMEKDQYEKLLRENITKCYKKTEDSPVKEIAQELS</sequence>
<name>A0A6S7I2Y5_PARCT</name>
<organism evidence="1 2">
    <name type="scientific">Paramuricea clavata</name>
    <name type="common">Red gorgonian</name>
    <name type="synonym">Violescent sea-whip</name>
    <dbReference type="NCBI Taxonomy" id="317549"/>
    <lineage>
        <taxon>Eukaryota</taxon>
        <taxon>Metazoa</taxon>
        <taxon>Cnidaria</taxon>
        <taxon>Anthozoa</taxon>
        <taxon>Octocorallia</taxon>
        <taxon>Malacalcyonacea</taxon>
        <taxon>Plexauridae</taxon>
        <taxon>Paramuricea</taxon>
    </lineage>
</organism>
<reference evidence="1" key="1">
    <citation type="submission" date="2020-04" db="EMBL/GenBank/DDBJ databases">
        <authorList>
            <person name="Alioto T."/>
            <person name="Alioto T."/>
            <person name="Gomez Garrido J."/>
        </authorList>
    </citation>
    <scope>NUCLEOTIDE SEQUENCE</scope>
    <source>
        <strain evidence="1">A484AB</strain>
    </source>
</reference>
<accession>A0A6S7I2Y5</accession>